<protein>
    <submittedName>
        <fullName evidence="1">Uncharacterized protein</fullName>
    </submittedName>
</protein>
<proteinExistence type="predicted"/>
<name>A0A7S1XBM2_9RHOD</name>
<dbReference type="EMBL" id="HBGH01002233">
    <property type="protein sequence ID" value="CAD9225554.1"/>
    <property type="molecule type" value="Transcribed_RNA"/>
</dbReference>
<evidence type="ECO:0000313" key="1">
    <source>
        <dbReference type="EMBL" id="CAD9225554.1"/>
    </source>
</evidence>
<gene>
    <name evidence="1" type="ORF">CCAE0312_LOCUS1204</name>
</gene>
<accession>A0A7S1XBM2</accession>
<dbReference type="AlphaFoldDB" id="A0A7S1XBM2"/>
<reference evidence="1" key="1">
    <citation type="submission" date="2021-01" db="EMBL/GenBank/DDBJ databases">
        <authorList>
            <person name="Corre E."/>
            <person name="Pelletier E."/>
            <person name="Niang G."/>
            <person name="Scheremetjew M."/>
            <person name="Finn R."/>
            <person name="Kale V."/>
            <person name="Holt S."/>
            <person name="Cochrane G."/>
            <person name="Meng A."/>
            <person name="Brown T."/>
            <person name="Cohen L."/>
        </authorList>
    </citation>
    <scope>NUCLEOTIDE SEQUENCE</scope>
    <source>
        <strain evidence="1">SAG 36.94</strain>
    </source>
</reference>
<sequence length="105" mass="11393">MMSLPQPHAGHRSLELMMSLRPSPELYSTLTSPTVTHLDADTSVTPSPVVAVVDQNLKPTSGWCATELRSRHFQLALPEFEDGHHACTSECIPQGGSVVENSVQI</sequence>
<organism evidence="1">
    <name type="scientific">Compsopogon caeruleus</name>
    <dbReference type="NCBI Taxonomy" id="31354"/>
    <lineage>
        <taxon>Eukaryota</taxon>
        <taxon>Rhodophyta</taxon>
        <taxon>Compsopogonophyceae</taxon>
        <taxon>Compsopogonales</taxon>
        <taxon>Compsopogonaceae</taxon>
        <taxon>Compsopogon</taxon>
    </lineage>
</organism>